<dbReference type="OrthoDB" id="29543at2759"/>
<protein>
    <submittedName>
        <fullName evidence="1">Uncharacterized protein</fullName>
    </submittedName>
</protein>
<proteinExistence type="predicted"/>
<comment type="caution">
    <text evidence="1">The sequence shown here is derived from an EMBL/GenBank/DDBJ whole genome shotgun (WGS) entry which is preliminary data.</text>
</comment>
<sequence length="69" mass="7359">MVLGDVEETVTVVDVDEDTGVETVRVRFGRSAAFTAKRSSEMLFVRGDSVILVGCLSPIKNGVIADDAD</sequence>
<evidence type="ECO:0000313" key="1">
    <source>
        <dbReference type="EMBL" id="KAG5456920.1"/>
    </source>
</evidence>
<keyword evidence="2" id="KW-1185">Reference proteome</keyword>
<accession>A0A8H8DFT6</accession>
<reference evidence="1 2" key="1">
    <citation type="journal article" name="Sci. Rep.">
        <title>Genome-scale phylogenetic analyses confirm Olpidium as the closest living zoosporic fungus to the non-flagellated, terrestrial fungi.</title>
        <authorList>
            <person name="Chang Y."/>
            <person name="Rochon D."/>
            <person name="Sekimoto S."/>
            <person name="Wang Y."/>
            <person name="Chovatia M."/>
            <person name="Sandor L."/>
            <person name="Salamov A."/>
            <person name="Grigoriev I.V."/>
            <person name="Stajich J.E."/>
            <person name="Spatafora J.W."/>
        </authorList>
    </citation>
    <scope>NUCLEOTIDE SEQUENCE [LARGE SCALE GENOMIC DNA]</scope>
    <source>
        <strain evidence="1">S191</strain>
    </source>
</reference>
<evidence type="ECO:0000313" key="2">
    <source>
        <dbReference type="Proteomes" id="UP000673691"/>
    </source>
</evidence>
<organism evidence="1 2">
    <name type="scientific">Olpidium bornovanus</name>
    <dbReference type="NCBI Taxonomy" id="278681"/>
    <lineage>
        <taxon>Eukaryota</taxon>
        <taxon>Fungi</taxon>
        <taxon>Fungi incertae sedis</taxon>
        <taxon>Olpidiomycota</taxon>
        <taxon>Olpidiomycotina</taxon>
        <taxon>Olpidiomycetes</taxon>
        <taxon>Olpidiales</taxon>
        <taxon>Olpidiaceae</taxon>
        <taxon>Olpidium</taxon>
    </lineage>
</organism>
<name>A0A8H8DFT6_9FUNG</name>
<dbReference type="Gene3D" id="2.30.30.100">
    <property type="match status" value="1"/>
</dbReference>
<dbReference type="Proteomes" id="UP000673691">
    <property type="component" value="Unassembled WGS sequence"/>
</dbReference>
<dbReference type="AlphaFoldDB" id="A0A8H8DFT6"/>
<dbReference type="EMBL" id="JAEFCI010010930">
    <property type="protein sequence ID" value="KAG5456920.1"/>
    <property type="molecule type" value="Genomic_DNA"/>
</dbReference>
<gene>
    <name evidence="1" type="ORF">BJ554DRAFT_3199</name>
</gene>
<dbReference type="SUPFAM" id="SSF50182">
    <property type="entry name" value="Sm-like ribonucleoproteins"/>
    <property type="match status" value="1"/>
</dbReference>
<dbReference type="InterPro" id="IPR010920">
    <property type="entry name" value="LSM_dom_sf"/>
</dbReference>